<evidence type="ECO:0000256" key="3">
    <source>
        <dbReference type="ARBA" id="ARBA00022485"/>
    </source>
</evidence>
<keyword evidence="7" id="KW-0411">Iron-sulfur</keyword>
<dbReference type="InterPro" id="IPR013985">
    <property type="entry name" value="Ald_Fedxn_OxRdtase_dom3"/>
</dbReference>
<evidence type="ECO:0000256" key="2">
    <source>
        <dbReference type="ARBA" id="ARBA00011032"/>
    </source>
</evidence>
<sequence>MFQHSRNRSLLMDKILRINMGAEGGPSFAINSLGDYAGLGGRAMTSAIVSKEVPPLCHPLGADNKLVIAPGLLSGSLAAMSGRISVGCKSPLTGGIKESNSGGQPSQVLGRLGYAAIIFEGKPKDDTLYKIIINKDGVKIVADNSLKMLGNYDLVDKIKKEFGDKICCISIGPAGEMKMSAASIAFTDMELRPTRHAGRGGTGAVMGSKGVKAIVLDDAGMPNRAPKDPEKFKEANKNFVQGLKKHPVTGEGLPALGTNVLTNIINEAGGFPVNNFKFGKFEGASKISGETEAANESARGGIVTHGCHRGCVIRCSGIYNDKDGNYLTKQPEYETVWAHGANCGIDDLDAIAMLDRLDDDFGVDTIEMGATIAVAMDAGLAKFGDAQAAINLVKEVGKGTPLGRILGNGAAVTGKVFGVERVPVVKGQSMPAYDPRAIQGMGVTYATSTMGADHTAGYAVTANVLGVGGKVDQLKADGQIDLSRNLQIATAAVDSTGMCLFIAFAILDQADTFQALLDVLNGFLGTNLTGDDVVALGKSVLKNERDFNEKAGFTSKHDRLPEFFKNEPLPPHNTTFIVKDEDLDQVFNW</sequence>
<dbReference type="SUPFAM" id="SSF48310">
    <property type="entry name" value="Aldehyde ferredoxin oxidoreductase, C-terminal domains"/>
    <property type="match status" value="1"/>
</dbReference>
<proteinExistence type="inferred from homology"/>
<dbReference type="InterPro" id="IPR013984">
    <property type="entry name" value="Ald_Fedxn_OxRdtase_dom2"/>
</dbReference>
<keyword evidence="4" id="KW-0479">Metal-binding</keyword>
<dbReference type="Gene3D" id="1.10.599.10">
    <property type="entry name" value="Aldehyde Ferredoxin Oxidoreductase Protein, subunit A, domain 3"/>
    <property type="match status" value="1"/>
</dbReference>
<dbReference type="InterPro" id="IPR013983">
    <property type="entry name" value="Ald_Fedxn_OxRdtase_N"/>
</dbReference>
<accession>E1YBI7</accession>
<dbReference type="GO" id="GO:0009055">
    <property type="term" value="F:electron transfer activity"/>
    <property type="evidence" value="ECO:0007669"/>
    <property type="project" value="InterPro"/>
</dbReference>
<protein>
    <recommendedName>
        <fullName evidence="9">Aldehyde ferredoxin oxidoreductase N-terminal domain-containing protein</fullName>
    </recommendedName>
</protein>
<reference evidence="10" key="1">
    <citation type="journal article" date="2011" name="Environ. Microbiol.">
        <title>Genomic insights into the metabolic potential of the polycyclic aromatic hydrocarbon degrading sulfate-reducing Deltaproteobacterium N47.</title>
        <authorList>
            <person name="Bergmann F."/>
            <person name="Selesi D."/>
            <person name="Weinmaier T."/>
            <person name="Tischler P."/>
            <person name="Rattei T."/>
            <person name="Meckenstock R.U."/>
        </authorList>
    </citation>
    <scope>NUCLEOTIDE SEQUENCE</scope>
</reference>
<evidence type="ECO:0000313" key="10">
    <source>
        <dbReference type="EMBL" id="CBX27931.1"/>
    </source>
</evidence>
<dbReference type="InterPro" id="IPR001203">
    <property type="entry name" value="OxRdtase_Ald_Fedxn_C"/>
</dbReference>
<dbReference type="GO" id="GO:0051539">
    <property type="term" value="F:4 iron, 4 sulfur cluster binding"/>
    <property type="evidence" value="ECO:0007669"/>
    <property type="project" value="UniProtKB-KW"/>
</dbReference>
<evidence type="ECO:0000256" key="8">
    <source>
        <dbReference type="ARBA" id="ARBA00049934"/>
    </source>
</evidence>
<evidence type="ECO:0000256" key="1">
    <source>
        <dbReference type="ARBA" id="ARBA00001966"/>
    </source>
</evidence>
<dbReference type="SMART" id="SM00790">
    <property type="entry name" value="AFOR_N"/>
    <property type="match status" value="1"/>
</dbReference>
<dbReference type="InterPro" id="IPR051919">
    <property type="entry name" value="W-dependent_AOR"/>
</dbReference>
<dbReference type="PANTHER" id="PTHR30038:SF0">
    <property type="entry name" value="TUNGSTEN-CONTAINING ALDEHYDE FERREDOXIN OXIDOREDUCTASE"/>
    <property type="match status" value="1"/>
</dbReference>
<dbReference type="Pfam" id="PF02730">
    <property type="entry name" value="AFOR_N"/>
    <property type="match status" value="1"/>
</dbReference>
<evidence type="ECO:0000256" key="7">
    <source>
        <dbReference type="ARBA" id="ARBA00023014"/>
    </source>
</evidence>
<evidence type="ECO:0000259" key="9">
    <source>
        <dbReference type="SMART" id="SM00790"/>
    </source>
</evidence>
<evidence type="ECO:0000256" key="5">
    <source>
        <dbReference type="ARBA" id="ARBA00023002"/>
    </source>
</evidence>
<keyword evidence="5" id="KW-0560">Oxidoreductase</keyword>
<dbReference type="Gene3D" id="1.10.569.10">
    <property type="entry name" value="Aldehyde Ferredoxin Oxidoreductase Protein, subunit A, domain 2"/>
    <property type="match status" value="1"/>
</dbReference>
<dbReference type="Gene3D" id="3.60.9.10">
    <property type="entry name" value="Aldehyde ferredoxin oxidoreductase, N-terminal domain"/>
    <property type="match status" value="1"/>
</dbReference>
<comment type="cofactor">
    <cofactor evidence="1">
        <name>[4Fe-4S] cluster</name>
        <dbReference type="ChEBI" id="CHEBI:49883"/>
    </cofactor>
</comment>
<dbReference type="SUPFAM" id="SSF56228">
    <property type="entry name" value="Aldehyde ferredoxin oxidoreductase, N-terminal domain"/>
    <property type="match status" value="1"/>
</dbReference>
<evidence type="ECO:0000256" key="6">
    <source>
        <dbReference type="ARBA" id="ARBA00023004"/>
    </source>
</evidence>
<comment type="similarity">
    <text evidence="2">Belongs to the AOR/FOR family.</text>
</comment>
<comment type="cofactor">
    <cofactor evidence="8">
        <name>tungstopterin</name>
        <dbReference type="ChEBI" id="CHEBI:30402"/>
    </cofactor>
</comment>
<dbReference type="AlphaFoldDB" id="E1YBI7"/>
<evidence type="ECO:0000256" key="4">
    <source>
        <dbReference type="ARBA" id="ARBA00022723"/>
    </source>
</evidence>
<dbReference type="PANTHER" id="PTHR30038">
    <property type="entry name" value="ALDEHYDE FERREDOXIN OXIDOREDUCTASE"/>
    <property type="match status" value="1"/>
</dbReference>
<dbReference type="Pfam" id="PF01314">
    <property type="entry name" value="AFOR_C"/>
    <property type="match status" value="1"/>
</dbReference>
<keyword evidence="6" id="KW-0408">Iron</keyword>
<keyword evidence="3" id="KW-0004">4Fe-4S</keyword>
<dbReference type="GO" id="GO:0016625">
    <property type="term" value="F:oxidoreductase activity, acting on the aldehyde or oxo group of donors, iron-sulfur protein as acceptor"/>
    <property type="evidence" value="ECO:0007669"/>
    <property type="project" value="InterPro"/>
</dbReference>
<dbReference type="InterPro" id="IPR036503">
    <property type="entry name" value="Ald_Fedxn_OxRdtase_N_sf"/>
</dbReference>
<dbReference type="GO" id="GO:0046872">
    <property type="term" value="F:metal ion binding"/>
    <property type="evidence" value="ECO:0007669"/>
    <property type="project" value="UniProtKB-KW"/>
</dbReference>
<feature type="domain" description="Aldehyde ferredoxin oxidoreductase N-terminal" evidence="9">
    <location>
        <begin position="11"/>
        <end position="220"/>
    </location>
</feature>
<gene>
    <name evidence="10" type="ORF">N47_G32550</name>
</gene>
<organism evidence="10">
    <name type="scientific">uncultured Desulfobacterium sp</name>
    <dbReference type="NCBI Taxonomy" id="201089"/>
    <lineage>
        <taxon>Bacteria</taxon>
        <taxon>Pseudomonadati</taxon>
        <taxon>Thermodesulfobacteriota</taxon>
        <taxon>Desulfobacteria</taxon>
        <taxon>Desulfobacterales</taxon>
        <taxon>Desulfobacteriaceae</taxon>
        <taxon>Desulfobacterium</taxon>
        <taxon>environmental samples</taxon>
    </lineage>
</organism>
<dbReference type="EMBL" id="FR695868">
    <property type="protein sequence ID" value="CBX27931.1"/>
    <property type="molecule type" value="Genomic_DNA"/>
</dbReference>
<name>E1YBI7_9BACT</name>
<dbReference type="InterPro" id="IPR036021">
    <property type="entry name" value="Tungsten_al_ferr_oxy-like_C"/>
</dbReference>